<proteinExistence type="predicted"/>
<dbReference type="AlphaFoldDB" id="A0A4R3IRS7"/>
<organism evidence="2 3">
    <name type="scientific">Primorskyibacter sedentarius</name>
    <dbReference type="NCBI Taxonomy" id="745311"/>
    <lineage>
        <taxon>Bacteria</taxon>
        <taxon>Pseudomonadati</taxon>
        <taxon>Pseudomonadota</taxon>
        <taxon>Alphaproteobacteria</taxon>
        <taxon>Rhodobacterales</taxon>
        <taxon>Roseobacteraceae</taxon>
        <taxon>Primorskyibacter</taxon>
    </lineage>
</organism>
<dbReference type="InterPro" id="IPR006311">
    <property type="entry name" value="TAT_signal"/>
</dbReference>
<dbReference type="InterPro" id="IPR008274">
    <property type="entry name" value="AldOxase/xan_DH_MoCoBD1"/>
</dbReference>
<accession>A0A4R3IRS7</accession>
<reference evidence="2 3" key="1">
    <citation type="submission" date="2019-03" db="EMBL/GenBank/DDBJ databases">
        <title>Genomic Encyclopedia of Type Strains, Phase IV (KMG-IV): sequencing the most valuable type-strain genomes for metagenomic binning, comparative biology and taxonomic classification.</title>
        <authorList>
            <person name="Goeker M."/>
        </authorList>
    </citation>
    <scope>NUCLEOTIDE SEQUENCE [LARGE SCALE GENOMIC DNA]</scope>
    <source>
        <strain evidence="2 3">DSM 104836</strain>
    </source>
</reference>
<dbReference type="PROSITE" id="PS51318">
    <property type="entry name" value="TAT"/>
    <property type="match status" value="1"/>
</dbReference>
<dbReference type="Pfam" id="PF20256">
    <property type="entry name" value="MoCoBD_2"/>
    <property type="match status" value="2"/>
</dbReference>
<gene>
    <name evidence="2" type="ORF">EDD52_1369</name>
</gene>
<dbReference type="RefSeq" id="WP_132248805.1">
    <property type="nucleotide sequence ID" value="NZ_SLZU01000036.1"/>
</dbReference>
<evidence type="ECO:0000259" key="1">
    <source>
        <dbReference type="SMART" id="SM01008"/>
    </source>
</evidence>
<dbReference type="PANTHER" id="PTHR47495">
    <property type="entry name" value="ALDEHYDE DEHYDROGENASE"/>
    <property type="match status" value="1"/>
</dbReference>
<dbReference type="InterPro" id="IPR000674">
    <property type="entry name" value="Ald_Oxase/Xan_DH_a/b"/>
</dbReference>
<dbReference type="PIRSF" id="PIRSF036389">
    <property type="entry name" value="IOR_B"/>
    <property type="match status" value="1"/>
</dbReference>
<name>A0A4R3IRS7_9RHOB</name>
<dbReference type="PANTHER" id="PTHR47495:SF3">
    <property type="entry name" value="BLR6219 PROTEIN"/>
    <property type="match status" value="1"/>
</dbReference>
<comment type="caution">
    <text evidence="2">The sequence shown here is derived from an EMBL/GenBank/DDBJ whole genome shotgun (WGS) entry which is preliminary data.</text>
</comment>
<dbReference type="Gene3D" id="3.90.1170.50">
    <property type="entry name" value="Aldehyde oxidase/xanthine dehydrogenase, a/b hammerhead"/>
    <property type="match status" value="1"/>
</dbReference>
<protein>
    <submittedName>
        <fullName evidence="2">Isoquinoline 1-oxidoreductase beta subunit</fullName>
    </submittedName>
</protein>
<dbReference type="GO" id="GO:0016491">
    <property type="term" value="F:oxidoreductase activity"/>
    <property type="evidence" value="ECO:0007669"/>
    <property type="project" value="InterPro"/>
</dbReference>
<dbReference type="InterPro" id="IPR037165">
    <property type="entry name" value="AldOxase/xan_DH_Mopterin-bd_sf"/>
</dbReference>
<evidence type="ECO:0000313" key="2">
    <source>
        <dbReference type="EMBL" id="TCS53203.1"/>
    </source>
</evidence>
<dbReference type="EMBL" id="SLZU01000036">
    <property type="protein sequence ID" value="TCS53203.1"/>
    <property type="molecule type" value="Genomic_DNA"/>
</dbReference>
<dbReference type="Proteomes" id="UP000295696">
    <property type="component" value="Unassembled WGS sequence"/>
</dbReference>
<dbReference type="Pfam" id="PF02738">
    <property type="entry name" value="MoCoBD_1"/>
    <property type="match status" value="1"/>
</dbReference>
<dbReference type="InterPro" id="IPR012368">
    <property type="entry name" value="OxRdtase_Mopterin-bd_su_IorB"/>
</dbReference>
<evidence type="ECO:0000313" key="3">
    <source>
        <dbReference type="Proteomes" id="UP000295696"/>
    </source>
</evidence>
<dbReference type="InterPro" id="IPR052516">
    <property type="entry name" value="N-heterocyclic_Hydroxylase"/>
</dbReference>
<feature type="domain" description="Aldehyde oxidase/xanthine dehydrogenase a/b hammerhead" evidence="1">
    <location>
        <begin position="224"/>
        <end position="313"/>
    </location>
</feature>
<dbReference type="Gene3D" id="3.30.365.10">
    <property type="entry name" value="Aldehyde oxidase/xanthine dehydrogenase, molybdopterin binding domain"/>
    <property type="match status" value="4"/>
</dbReference>
<dbReference type="SMART" id="SM01008">
    <property type="entry name" value="Ald_Xan_dh_C"/>
    <property type="match status" value="1"/>
</dbReference>
<sequence length="767" mass="81968">MLKYLEPSIAAVTQTVRLSKISRRGFLGSTGAFALAAYAVPARAFDTYATGATGMPHGVVEDPLIFVSIDADGTVTLVAHRSEMGTGSRTSLPMVMADEMEADWSRVKIIQAPGDEPKYGNQDTDGSRSMRHHIQAARKIGGSVRTMMARAAAAEWGIEPSVVTVEMHEVKGPSGQTLGFGELAEAAMAQPVPAHEEITYKSEDQFRYIGKGEVQITDLHDITTGAAVYGGDVRLDGMKFAVVARPPVVGGKALSYDATEALAVPGVESVHELPQGGLAMKFAPLGGIAVVASNTWAAIKGRDALKIEWEAGPHGGYNSESYMAEMVATSEQPGTPARDQGDIEDALANAARTFTRTYTQAHMAHIPMEPPAAIAHHTAEGLEIWAPVQSPYTTRTDTAAALGLDPEKVTVHVTLLGGAFGRKSKADFVTEAALLSRDVGAPVRVQWTREDDVHHSFYHTTSAERIEVALDENDKVTGWLHRSVAPSILSTFAPDEGNVLPIEQCMGMTDVPFDIASIRCESGKALAHTRIGWFRSVSNIPHAWAIGSFVGELADELGKDQLTMWLELIGAPRTLDPATSGLPESFWNYGEPMAEFPIETGRLIDVLTRAAEGIGYGKDLPAGEGIGLSVHRSFVSYVACAAHVKVVDGRITVPEMHMAIDCGFAANPERIESQLQGAAVMGMTTALHSGITFEDGAVIQSNFYDYDVVRSDNFPRKVVTHIVSHPFSDHATGVGEPGVPPVAPAIANALFAATGERRRAMPMGVEV</sequence>
<dbReference type="OrthoDB" id="9767994at2"/>
<keyword evidence="3" id="KW-1185">Reference proteome</keyword>
<dbReference type="InterPro" id="IPR046867">
    <property type="entry name" value="AldOxase/xan_DH_MoCoBD2"/>
</dbReference>
<dbReference type="SUPFAM" id="SSF56003">
    <property type="entry name" value="Molybdenum cofactor-binding domain"/>
    <property type="match status" value="2"/>
</dbReference>